<keyword evidence="2" id="KW-0472">Membrane</keyword>
<dbReference type="Pfam" id="PF16107">
    <property type="entry name" value="DUF4825"/>
    <property type="match status" value="1"/>
</dbReference>
<keyword evidence="2" id="KW-0812">Transmembrane</keyword>
<dbReference type="Proteomes" id="UP000737402">
    <property type="component" value="Unassembled WGS sequence"/>
</dbReference>
<proteinExistence type="predicted"/>
<evidence type="ECO:0000313" key="5">
    <source>
        <dbReference type="Proteomes" id="UP000737402"/>
    </source>
</evidence>
<evidence type="ECO:0000256" key="1">
    <source>
        <dbReference type="SAM" id="MobiDB-lite"/>
    </source>
</evidence>
<dbReference type="InterPro" id="IPR032250">
    <property type="entry name" value="DUF4825"/>
</dbReference>
<keyword evidence="2" id="KW-1133">Transmembrane helix</keyword>
<dbReference type="EMBL" id="JAFBED010000005">
    <property type="protein sequence ID" value="MBM7620873.1"/>
    <property type="molecule type" value="Genomic_DNA"/>
</dbReference>
<evidence type="ECO:0000259" key="3">
    <source>
        <dbReference type="Pfam" id="PF16107"/>
    </source>
</evidence>
<organism evidence="4 5">
    <name type="scientific">Sutcliffiella tianshenii</name>
    <dbReference type="NCBI Taxonomy" id="1463404"/>
    <lineage>
        <taxon>Bacteria</taxon>
        <taxon>Bacillati</taxon>
        <taxon>Bacillota</taxon>
        <taxon>Bacilli</taxon>
        <taxon>Bacillales</taxon>
        <taxon>Bacillaceae</taxon>
        <taxon>Sutcliffiella</taxon>
    </lineage>
</organism>
<feature type="domain" description="DUF4825" evidence="3">
    <location>
        <begin position="103"/>
        <end position="184"/>
    </location>
</feature>
<dbReference type="RefSeq" id="WP_204417052.1">
    <property type="nucleotide sequence ID" value="NZ_JAFBED010000005.1"/>
</dbReference>
<keyword evidence="5" id="KW-1185">Reference proteome</keyword>
<accession>A0ABS2P2C2</accession>
<sequence length="404" mass="46567">MNRREDQLDQKLRGVSKPTMSVDRKEEIHDRLMSYEIREEKGSWLKNMKGITAVTVSAIAVMIFTFMIFTGEEGGAPRSSHPDEGYITELSKINLHDEFSSSINYVGDNGAVTKMAYLLPGNDAERTFELQTKEEPYEIMIFYSLDEEHKAFSEGNLPETLLYNATAYFSFFHNLGILTIHYEVDGVRGEEGTFTITRQQMENLYGQDLTSFKEEEAVWDREVLEKVMRDEGKIADFYKNINASMISEDSLQKAVETYYKRKGSEEEVSVMLEYQSLSSMVYWRKYEEDVQYILAKYEGSEGNFVYKEEHIDGMSGGYPIWAQAAKIDDIPVIWGTIPFDRLEVHQVVLDYGSGVRDMVQVTNQSFLIDVANLEHYDPEIELYEQVKEVYGVDENGERVTPEIN</sequence>
<comment type="caution">
    <text evidence="4">The sequence shown here is derived from an EMBL/GenBank/DDBJ whole genome shotgun (WGS) entry which is preliminary data.</text>
</comment>
<protein>
    <recommendedName>
        <fullName evidence="3">DUF4825 domain-containing protein</fullName>
    </recommendedName>
</protein>
<evidence type="ECO:0000256" key="2">
    <source>
        <dbReference type="SAM" id="Phobius"/>
    </source>
</evidence>
<name>A0ABS2P2C2_9BACI</name>
<feature type="region of interest" description="Disordered" evidence="1">
    <location>
        <begin position="1"/>
        <end position="20"/>
    </location>
</feature>
<gene>
    <name evidence="4" type="ORF">JOC95_002728</name>
</gene>
<reference evidence="4 5" key="1">
    <citation type="submission" date="2021-01" db="EMBL/GenBank/DDBJ databases">
        <title>Genomic Encyclopedia of Type Strains, Phase IV (KMG-IV): sequencing the most valuable type-strain genomes for metagenomic binning, comparative biology and taxonomic classification.</title>
        <authorList>
            <person name="Goeker M."/>
        </authorList>
    </citation>
    <scope>NUCLEOTIDE SEQUENCE [LARGE SCALE GENOMIC DNA]</scope>
    <source>
        <strain evidence="4 5">DSM 25879</strain>
    </source>
</reference>
<evidence type="ECO:0000313" key="4">
    <source>
        <dbReference type="EMBL" id="MBM7620873.1"/>
    </source>
</evidence>
<feature type="compositionally biased region" description="Basic and acidic residues" evidence="1">
    <location>
        <begin position="1"/>
        <end position="12"/>
    </location>
</feature>
<feature type="transmembrane region" description="Helical" evidence="2">
    <location>
        <begin position="50"/>
        <end position="69"/>
    </location>
</feature>